<dbReference type="SUPFAM" id="SSF51735">
    <property type="entry name" value="NAD(P)-binding Rossmann-fold domains"/>
    <property type="match status" value="1"/>
</dbReference>
<keyword evidence="4" id="KW-0456">Lyase</keyword>
<dbReference type="InterPro" id="IPR036291">
    <property type="entry name" value="NAD(P)-bd_dom_sf"/>
</dbReference>
<dbReference type="InterPro" id="IPR044516">
    <property type="entry name" value="UXS-like"/>
</dbReference>
<dbReference type="Pfam" id="PF01370">
    <property type="entry name" value="Epimerase"/>
    <property type="match status" value="1"/>
</dbReference>
<dbReference type="Proteomes" id="UP001162734">
    <property type="component" value="Chromosome"/>
</dbReference>
<keyword evidence="7" id="KW-1185">Reference proteome</keyword>
<evidence type="ECO:0000313" key="7">
    <source>
        <dbReference type="Proteomes" id="UP001162734"/>
    </source>
</evidence>
<proteinExistence type="predicted"/>
<evidence type="ECO:0000259" key="5">
    <source>
        <dbReference type="Pfam" id="PF01370"/>
    </source>
</evidence>
<dbReference type="PANTHER" id="PTHR43078">
    <property type="entry name" value="UDP-GLUCURONIC ACID DECARBOXYLASE-RELATED"/>
    <property type="match status" value="1"/>
</dbReference>
<name>A0ABM7X5S6_9BACT</name>
<dbReference type="RefSeq" id="WP_248343771.1">
    <property type="nucleotide sequence ID" value="NZ_AP025592.1"/>
</dbReference>
<evidence type="ECO:0000256" key="4">
    <source>
        <dbReference type="ARBA" id="ARBA00023239"/>
    </source>
</evidence>
<dbReference type="EMBL" id="AP025592">
    <property type="protein sequence ID" value="BDG07168.1"/>
    <property type="molecule type" value="Genomic_DNA"/>
</dbReference>
<protein>
    <submittedName>
        <fullName evidence="6">dTDP-glucose 4,6-dehydratase</fullName>
    </submittedName>
</protein>
<comment type="cofactor">
    <cofactor evidence="1">
        <name>NAD(+)</name>
        <dbReference type="ChEBI" id="CHEBI:57540"/>
    </cofactor>
</comment>
<evidence type="ECO:0000256" key="3">
    <source>
        <dbReference type="ARBA" id="ARBA00023027"/>
    </source>
</evidence>
<evidence type="ECO:0000313" key="6">
    <source>
        <dbReference type="EMBL" id="BDG07168.1"/>
    </source>
</evidence>
<sequence length="349" mass="37543">MTPRAIDLVRQDCRDALQGREGLLSELKGSRLLVTGGTGFMGTWLAELVACLNDEHGYGVGLTLLSRSTDRFSMELPHLAGRPDVALLKADVRHVVEIPQDTRFVVHAAASPDNRAHATEPVETMELIANGTSAVLRAVGRCSSFSRLLNLSSALVSGRQGPEHPALSEAAAEAPPVGEVGSAYGEAKRYAETLCGAARSQYKVPVVTARPFAFVGPFMQLDRPWAVTDFLRDAMTGQAIRVLGDGQTVRSYLYGSEAAFWLLRTLVAGVPGRAYNVGSPEAVTLESLAQLIAAQFSPRPEVRLNAGGAAVQKTRLVPDLGRARRELGLEARIDLASAIQRTVAWHRVR</sequence>
<dbReference type="Gene3D" id="3.40.50.720">
    <property type="entry name" value="NAD(P)-binding Rossmann-like Domain"/>
    <property type="match status" value="1"/>
</dbReference>
<gene>
    <name evidence="6" type="ORF">AMPC_02810</name>
</gene>
<dbReference type="PANTHER" id="PTHR43078:SF6">
    <property type="entry name" value="UDP-GLUCURONIC ACID DECARBOXYLASE 1"/>
    <property type="match status" value="1"/>
</dbReference>
<keyword evidence="2" id="KW-0210">Decarboxylase</keyword>
<evidence type="ECO:0000256" key="1">
    <source>
        <dbReference type="ARBA" id="ARBA00001911"/>
    </source>
</evidence>
<dbReference type="InterPro" id="IPR001509">
    <property type="entry name" value="Epimerase_deHydtase"/>
</dbReference>
<keyword evidence="3" id="KW-0520">NAD</keyword>
<evidence type="ECO:0000256" key="2">
    <source>
        <dbReference type="ARBA" id="ARBA00022793"/>
    </source>
</evidence>
<accession>A0ABM7X5S6</accession>
<feature type="domain" description="NAD-dependent epimerase/dehydratase" evidence="5">
    <location>
        <begin position="33"/>
        <end position="278"/>
    </location>
</feature>
<reference evidence="7" key="1">
    <citation type="journal article" date="2022" name="Int. J. Syst. Evol. Microbiol.">
        <title>Anaeromyxobacter oryzae sp. nov., Anaeromyxobacter diazotrophicus sp. nov. and Anaeromyxobacter paludicola sp. nov., isolated from paddy soils.</title>
        <authorList>
            <person name="Itoh H."/>
            <person name="Xu Z."/>
            <person name="Mise K."/>
            <person name="Masuda Y."/>
            <person name="Ushijima N."/>
            <person name="Hayakawa C."/>
            <person name="Shiratori Y."/>
            <person name="Senoo K."/>
        </authorList>
    </citation>
    <scope>NUCLEOTIDE SEQUENCE [LARGE SCALE GENOMIC DNA]</scope>
    <source>
        <strain evidence="7">Red630</strain>
    </source>
</reference>
<organism evidence="6 7">
    <name type="scientific">Anaeromyxobacter paludicola</name>
    <dbReference type="NCBI Taxonomy" id="2918171"/>
    <lineage>
        <taxon>Bacteria</taxon>
        <taxon>Pseudomonadati</taxon>
        <taxon>Myxococcota</taxon>
        <taxon>Myxococcia</taxon>
        <taxon>Myxococcales</taxon>
        <taxon>Cystobacterineae</taxon>
        <taxon>Anaeromyxobacteraceae</taxon>
        <taxon>Anaeromyxobacter</taxon>
    </lineage>
</organism>